<name>A0A1H4BF64_9RHOB</name>
<dbReference type="Pfam" id="PF00126">
    <property type="entry name" value="HTH_1"/>
    <property type="match status" value="1"/>
</dbReference>
<dbReference type="GO" id="GO:0043565">
    <property type="term" value="F:sequence-specific DNA binding"/>
    <property type="evidence" value="ECO:0007669"/>
    <property type="project" value="TreeGrafter"/>
</dbReference>
<feature type="domain" description="HTH lysR-type" evidence="5">
    <location>
        <begin position="1"/>
        <end position="59"/>
    </location>
</feature>
<evidence type="ECO:0000256" key="4">
    <source>
        <dbReference type="ARBA" id="ARBA00023163"/>
    </source>
</evidence>
<dbReference type="Gene3D" id="3.40.190.290">
    <property type="match status" value="1"/>
</dbReference>
<evidence type="ECO:0000313" key="6">
    <source>
        <dbReference type="EMBL" id="SEA46442.1"/>
    </source>
</evidence>
<evidence type="ECO:0000313" key="7">
    <source>
        <dbReference type="Proteomes" id="UP000198703"/>
    </source>
</evidence>
<evidence type="ECO:0000256" key="1">
    <source>
        <dbReference type="ARBA" id="ARBA00009437"/>
    </source>
</evidence>
<evidence type="ECO:0000256" key="2">
    <source>
        <dbReference type="ARBA" id="ARBA00023015"/>
    </source>
</evidence>
<dbReference type="PANTHER" id="PTHR30537:SF5">
    <property type="entry name" value="HTH-TYPE TRANSCRIPTIONAL ACTIVATOR TTDR-RELATED"/>
    <property type="match status" value="1"/>
</dbReference>
<dbReference type="Proteomes" id="UP000198703">
    <property type="component" value="Unassembled WGS sequence"/>
</dbReference>
<dbReference type="AlphaFoldDB" id="A0A1H4BF64"/>
<dbReference type="Gene3D" id="1.10.10.10">
    <property type="entry name" value="Winged helix-like DNA-binding domain superfamily/Winged helix DNA-binding domain"/>
    <property type="match status" value="1"/>
</dbReference>
<dbReference type="FunFam" id="1.10.10.10:FF:000001">
    <property type="entry name" value="LysR family transcriptional regulator"/>
    <property type="match status" value="1"/>
</dbReference>
<dbReference type="InterPro" id="IPR036390">
    <property type="entry name" value="WH_DNA-bd_sf"/>
</dbReference>
<dbReference type="CDD" id="cd08422">
    <property type="entry name" value="PBP2_CrgA_like"/>
    <property type="match status" value="1"/>
</dbReference>
<dbReference type="InterPro" id="IPR058163">
    <property type="entry name" value="LysR-type_TF_proteobact-type"/>
</dbReference>
<dbReference type="SUPFAM" id="SSF46785">
    <property type="entry name" value="Winged helix' DNA-binding domain"/>
    <property type="match status" value="1"/>
</dbReference>
<dbReference type="SUPFAM" id="SSF53850">
    <property type="entry name" value="Periplasmic binding protein-like II"/>
    <property type="match status" value="1"/>
</dbReference>
<dbReference type="InterPro" id="IPR000847">
    <property type="entry name" value="LysR_HTH_N"/>
</dbReference>
<dbReference type="GO" id="GO:0006351">
    <property type="term" value="P:DNA-templated transcription"/>
    <property type="evidence" value="ECO:0007669"/>
    <property type="project" value="TreeGrafter"/>
</dbReference>
<dbReference type="GO" id="GO:0003700">
    <property type="term" value="F:DNA-binding transcription factor activity"/>
    <property type="evidence" value="ECO:0007669"/>
    <property type="project" value="InterPro"/>
</dbReference>
<dbReference type="PANTHER" id="PTHR30537">
    <property type="entry name" value="HTH-TYPE TRANSCRIPTIONAL REGULATOR"/>
    <property type="match status" value="1"/>
</dbReference>
<keyword evidence="3 6" id="KW-0238">DNA-binding</keyword>
<keyword evidence="2" id="KW-0805">Transcription regulation</keyword>
<accession>A0A1H4BF64</accession>
<dbReference type="PROSITE" id="PS50931">
    <property type="entry name" value="HTH_LYSR"/>
    <property type="match status" value="1"/>
</dbReference>
<organism evidence="6 7">
    <name type="scientific">Rubrimonas cliftonensis</name>
    <dbReference type="NCBI Taxonomy" id="89524"/>
    <lineage>
        <taxon>Bacteria</taxon>
        <taxon>Pseudomonadati</taxon>
        <taxon>Pseudomonadota</taxon>
        <taxon>Alphaproteobacteria</taxon>
        <taxon>Rhodobacterales</taxon>
        <taxon>Paracoccaceae</taxon>
        <taxon>Rubrimonas</taxon>
    </lineage>
</organism>
<dbReference type="STRING" id="89524.SAMN05444370_105161"/>
<gene>
    <name evidence="6" type="ORF">SAMN05444370_105161</name>
</gene>
<proteinExistence type="inferred from homology"/>
<evidence type="ECO:0000256" key="3">
    <source>
        <dbReference type="ARBA" id="ARBA00023125"/>
    </source>
</evidence>
<comment type="similarity">
    <text evidence="1">Belongs to the LysR transcriptional regulatory family.</text>
</comment>
<dbReference type="EMBL" id="FNQM01000005">
    <property type="protein sequence ID" value="SEA46442.1"/>
    <property type="molecule type" value="Genomic_DNA"/>
</dbReference>
<dbReference type="InterPro" id="IPR036388">
    <property type="entry name" value="WH-like_DNA-bd_sf"/>
</dbReference>
<keyword evidence="4" id="KW-0804">Transcription</keyword>
<dbReference type="InterPro" id="IPR005119">
    <property type="entry name" value="LysR_subst-bd"/>
</dbReference>
<keyword evidence="7" id="KW-1185">Reference proteome</keyword>
<reference evidence="6 7" key="1">
    <citation type="submission" date="2016-10" db="EMBL/GenBank/DDBJ databases">
        <authorList>
            <person name="de Groot N.N."/>
        </authorList>
    </citation>
    <scope>NUCLEOTIDE SEQUENCE [LARGE SCALE GENOMIC DNA]</scope>
    <source>
        <strain evidence="6 7">DSM 15345</strain>
    </source>
</reference>
<evidence type="ECO:0000259" key="5">
    <source>
        <dbReference type="PROSITE" id="PS50931"/>
    </source>
</evidence>
<sequence length="303" mass="32410">MDLSAQMILFAHVVDAGSFSEAARRAGHAHSAVSKQMGALEDRLGVRLLTRGQGGVSLTEAGAAFYHRCADVAARVAEAEASLGEHGAAPRGTLRVAATVALAKAQLIPRLPAFLAQYPDLRVALELGDRPVDLGAVDVALSFTEQIGDGDVIVRRLARNRRIIIAAPSYVAANGPFERPEDFARANVLRLMSLQQWNDWGLKGADGGVVPLRGNFEASSADALRHAVLAGLGVARLPEYLIGDDIRAGRLAHLLPDYASEDTDIVALYADRRHLLPRVRVFVDFLVETFGAAPLWRQADAGA</sequence>
<dbReference type="Pfam" id="PF03466">
    <property type="entry name" value="LysR_substrate"/>
    <property type="match status" value="1"/>
</dbReference>
<protein>
    <submittedName>
        <fullName evidence="6">DNA-binding transcriptional regulator, LysR family</fullName>
    </submittedName>
</protein>